<dbReference type="AlphaFoldDB" id="A0AAW0J6S2"/>
<organism evidence="1 2">
    <name type="scientific">Myodes glareolus</name>
    <name type="common">Bank vole</name>
    <name type="synonym">Clethrionomys glareolus</name>
    <dbReference type="NCBI Taxonomy" id="447135"/>
    <lineage>
        <taxon>Eukaryota</taxon>
        <taxon>Metazoa</taxon>
        <taxon>Chordata</taxon>
        <taxon>Craniata</taxon>
        <taxon>Vertebrata</taxon>
        <taxon>Euteleostomi</taxon>
        <taxon>Mammalia</taxon>
        <taxon>Eutheria</taxon>
        <taxon>Euarchontoglires</taxon>
        <taxon>Glires</taxon>
        <taxon>Rodentia</taxon>
        <taxon>Myomorpha</taxon>
        <taxon>Muroidea</taxon>
        <taxon>Cricetidae</taxon>
        <taxon>Arvicolinae</taxon>
        <taxon>Myodes</taxon>
    </lineage>
</organism>
<comment type="caution">
    <text evidence="1">The sequence shown here is derived from an EMBL/GenBank/DDBJ whole genome shotgun (WGS) entry which is preliminary data.</text>
</comment>
<sequence length="188" mass="22048">MSYVLKFSVPWMMTPRLTLVHRKKNLLSNKLIWRYLEFEKYKYTTSVLIVESDSIHNVLLTEQRLQPPNQPPSWQPGRRSQRITWRRYTQTPKPGSFTILLVLKLKSKVGVAHTIDNFWAPDGLRLDLPSQFPETQYGFAKLNLELQTSEGPNQNLQQWTAQEADLEVILYGCTKSQKGDAEKWRRED</sequence>
<evidence type="ECO:0000313" key="1">
    <source>
        <dbReference type="EMBL" id="KAK7822480.1"/>
    </source>
</evidence>
<proteinExistence type="predicted"/>
<protein>
    <submittedName>
        <fullName evidence="1">Uncharacterized protein</fullName>
    </submittedName>
</protein>
<keyword evidence="2" id="KW-1185">Reference proteome</keyword>
<gene>
    <name evidence="1" type="ORF">U0070_001647</name>
</gene>
<accession>A0AAW0J6S2</accession>
<dbReference type="Proteomes" id="UP001488838">
    <property type="component" value="Unassembled WGS sequence"/>
</dbReference>
<evidence type="ECO:0000313" key="2">
    <source>
        <dbReference type="Proteomes" id="UP001488838"/>
    </source>
</evidence>
<name>A0AAW0J6S2_MYOGA</name>
<reference evidence="1 2" key="1">
    <citation type="journal article" date="2023" name="bioRxiv">
        <title>Conserved and derived expression patterns and positive selection on dental genes reveal complex evolutionary context of ever-growing rodent molars.</title>
        <authorList>
            <person name="Calamari Z.T."/>
            <person name="Song A."/>
            <person name="Cohen E."/>
            <person name="Akter M."/>
            <person name="Roy R.D."/>
            <person name="Hallikas O."/>
            <person name="Christensen M.M."/>
            <person name="Li P."/>
            <person name="Marangoni P."/>
            <person name="Jernvall J."/>
            <person name="Klein O.D."/>
        </authorList>
    </citation>
    <scope>NUCLEOTIDE SEQUENCE [LARGE SCALE GENOMIC DNA]</scope>
    <source>
        <strain evidence="1">V071</strain>
    </source>
</reference>
<dbReference type="EMBL" id="JBBHLL010000058">
    <property type="protein sequence ID" value="KAK7822480.1"/>
    <property type="molecule type" value="Genomic_DNA"/>
</dbReference>